<evidence type="ECO:0000256" key="1">
    <source>
        <dbReference type="ARBA" id="ARBA00005254"/>
    </source>
</evidence>
<comment type="similarity">
    <text evidence="1">Belongs to the enoyl-CoA hydratase/isomerase family.</text>
</comment>
<reference evidence="2" key="1">
    <citation type="journal article" date="2018" name="Genome Announc.">
        <title>Draft Genome Sequence of "Candidatus Phycosocius bacilliformis," an Alphaproteobacterial Ectosymbiont of the Hydrocarbon-Producing Green Alga Botryococcus braunii.</title>
        <authorList>
            <person name="Tanabe Y."/>
            <person name="Yamaguchi H."/>
            <person name="Watanabe M.M."/>
        </authorList>
    </citation>
    <scope>NUCLEOTIDE SEQUENCE [LARGE SCALE GENOMIC DNA]</scope>
    <source>
        <strain evidence="2">BOTRYCO-2</strain>
    </source>
</reference>
<dbReference type="InterPro" id="IPR029045">
    <property type="entry name" value="ClpP/crotonase-like_dom_sf"/>
</dbReference>
<dbReference type="AlphaFoldDB" id="A0A2P2E7T7"/>
<sequence length="274" mass="29045">MADAENVMGVEGDHVVLNISPDGAAMVTLNRPEKKNAFDEITIAALMDVFETIRVSDGIRVVFIRGAGTTFCAGADLDWMQRQARHDFDDNEADARALAHMLQALHDLPQLTVALVHGGAFGGGAGLVAACDYAIAVAGSRFCFTEVRLGLTPATISPFVIEAIGPRQARAMFATAMPFDAARAYEMGLIQEIAADLDDLAKREERLADLAFAAAPGAVADAKLLVKDVAGKPVNAVLANETARRIATRRASPEGQEGLAAFLEKRAPNWAKGS</sequence>
<evidence type="ECO:0000313" key="3">
    <source>
        <dbReference type="Proteomes" id="UP000245086"/>
    </source>
</evidence>
<gene>
    <name evidence="2" type="primary">menB</name>
    <name evidence="2" type="ORF">PbB2_00785</name>
</gene>
<dbReference type="SUPFAM" id="SSF52096">
    <property type="entry name" value="ClpP/crotonase"/>
    <property type="match status" value="1"/>
</dbReference>
<dbReference type="GO" id="GO:0008935">
    <property type="term" value="F:1,4-dihydroxy-2-naphthoyl-CoA synthase activity"/>
    <property type="evidence" value="ECO:0007669"/>
    <property type="project" value="UniProtKB-EC"/>
</dbReference>
<accession>A0A2P2E7T7</accession>
<dbReference type="InterPro" id="IPR051683">
    <property type="entry name" value="Enoyl-CoA_Hydratase/Isomerase"/>
</dbReference>
<dbReference type="GO" id="GO:0008300">
    <property type="term" value="P:isoprenoid catabolic process"/>
    <property type="evidence" value="ECO:0007669"/>
    <property type="project" value="TreeGrafter"/>
</dbReference>
<dbReference type="PANTHER" id="PTHR42964:SF1">
    <property type="entry name" value="POLYKETIDE BIOSYNTHESIS ENOYL-COA HYDRATASE PKSH-RELATED"/>
    <property type="match status" value="1"/>
</dbReference>
<dbReference type="InterPro" id="IPR001753">
    <property type="entry name" value="Enoyl-CoA_hydra/iso"/>
</dbReference>
<organism evidence="2 3">
    <name type="scientific">Candidatus Phycosocius bacilliformis</name>
    <dbReference type="NCBI Taxonomy" id="1445552"/>
    <lineage>
        <taxon>Bacteria</taxon>
        <taxon>Pseudomonadati</taxon>
        <taxon>Pseudomonadota</taxon>
        <taxon>Alphaproteobacteria</taxon>
        <taxon>Caulobacterales</taxon>
        <taxon>Caulobacterales incertae sedis</taxon>
        <taxon>Candidatus Phycosocius</taxon>
    </lineage>
</organism>
<protein>
    <submittedName>
        <fullName evidence="2">1,4-dihydroxy-2-naphthoyl-CoA synthase</fullName>
        <ecNumber evidence="2">4.1.3.36</ecNumber>
    </submittedName>
</protein>
<dbReference type="Gene3D" id="1.10.12.10">
    <property type="entry name" value="Lyase 2-enoyl-coa Hydratase, Chain A, domain 2"/>
    <property type="match status" value="1"/>
</dbReference>
<name>A0A2P2E7T7_9PROT</name>
<proteinExistence type="inferred from homology"/>
<dbReference type="Gene3D" id="3.90.226.10">
    <property type="entry name" value="2-enoyl-CoA Hydratase, Chain A, domain 1"/>
    <property type="match status" value="1"/>
</dbReference>
<dbReference type="InterPro" id="IPR014748">
    <property type="entry name" value="Enoyl-CoA_hydra_C"/>
</dbReference>
<dbReference type="Proteomes" id="UP000245086">
    <property type="component" value="Unassembled WGS sequence"/>
</dbReference>
<keyword evidence="2" id="KW-0456">Lyase</keyword>
<dbReference type="EMBL" id="BFBR01000002">
    <property type="protein sequence ID" value="GBF57125.1"/>
    <property type="molecule type" value="Genomic_DNA"/>
</dbReference>
<keyword evidence="3" id="KW-1185">Reference proteome</keyword>
<dbReference type="PANTHER" id="PTHR42964">
    <property type="entry name" value="ENOYL-COA HYDRATASE"/>
    <property type="match status" value="1"/>
</dbReference>
<comment type="caution">
    <text evidence="2">The sequence shown here is derived from an EMBL/GenBank/DDBJ whole genome shotgun (WGS) entry which is preliminary data.</text>
</comment>
<evidence type="ECO:0000313" key="2">
    <source>
        <dbReference type="EMBL" id="GBF57125.1"/>
    </source>
</evidence>
<dbReference type="Pfam" id="PF00378">
    <property type="entry name" value="ECH_1"/>
    <property type="match status" value="1"/>
</dbReference>
<dbReference type="RefSeq" id="WP_238164843.1">
    <property type="nucleotide sequence ID" value="NZ_BFBR01000002.1"/>
</dbReference>
<dbReference type="EC" id="4.1.3.36" evidence="2"/>
<dbReference type="CDD" id="cd06558">
    <property type="entry name" value="crotonase-like"/>
    <property type="match status" value="1"/>
</dbReference>